<accession>A0ABP3GQ41</accession>
<dbReference type="PANTHER" id="PTHR33744">
    <property type="entry name" value="CARBOHYDRATE DIACID REGULATOR"/>
    <property type="match status" value="1"/>
</dbReference>
<keyword evidence="4" id="KW-1185">Reference proteome</keyword>
<dbReference type="Pfam" id="PF14361">
    <property type="entry name" value="RsbRD_N"/>
    <property type="match status" value="1"/>
</dbReference>
<feature type="domain" description="PucR C-terminal helix-turn-helix" evidence="1">
    <location>
        <begin position="294"/>
        <end position="337"/>
    </location>
</feature>
<protein>
    <submittedName>
        <fullName evidence="3">Helix-turn-helix domain-containing protein</fullName>
    </submittedName>
</protein>
<dbReference type="EMBL" id="BAAABM010000045">
    <property type="protein sequence ID" value="GAA0351310.1"/>
    <property type="molecule type" value="Genomic_DNA"/>
</dbReference>
<proteinExistence type="predicted"/>
<dbReference type="InterPro" id="IPR051448">
    <property type="entry name" value="CdaR-like_regulators"/>
</dbReference>
<evidence type="ECO:0000259" key="1">
    <source>
        <dbReference type="Pfam" id="PF13556"/>
    </source>
</evidence>
<organism evidence="3 4">
    <name type="scientific">Actinoallomurus spadix</name>
    <dbReference type="NCBI Taxonomy" id="79912"/>
    <lineage>
        <taxon>Bacteria</taxon>
        <taxon>Bacillati</taxon>
        <taxon>Actinomycetota</taxon>
        <taxon>Actinomycetes</taxon>
        <taxon>Streptosporangiales</taxon>
        <taxon>Thermomonosporaceae</taxon>
        <taxon>Actinoallomurus</taxon>
    </lineage>
</organism>
<dbReference type="Pfam" id="PF13556">
    <property type="entry name" value="HTH_30"/>
    <property type="match status" value="1"/>
</dbReference>
<dbReference type="Gene3D" id="1.10.10.2840">
    <property type="entry name" value="PucR C-terminal helix-turn-helix domain"/>
    <property type="match status" value="1"/>
</dbReference>
<dbReference type="Proteomes" id="UP001501822">
    <property type="component" value="Unassembled WGS sequence"/>
</dbReference>
<dbReference type="RefSeq" id="WP_252806535.1">
    <property type="nucleotide sequence ID" value="NZ_BAAABM010000045.1"/>
</dbReference>
<feature type="domain" description="RsbT co-antagonist protein RsbRD N-terminal" evidence="2">
    <location>
        <begin position="14"/>
        <end position="148"/>
    </location>
</feature>
<sequence length="372" mass="39645">MDRFSELLRDDDGAIADAAVRAARVHSAPVAALPEDEVRRHVRAVVRAAIGAITAGGELAETDLRAAGRLGADRARQGVPVAALLDGFQAGRALIVRTVVERGRAAGLPADDLLEGMIRIDAVTTALEHRMVHAHRIAEMEMARTTRDAHAQVLRRVLHGEGGDLAPLDAARAYHCLAGDVADPRTAVSLERRLTGGLCGLVDGRLAALVPRLPDLPPGTPLLVASPAVPLADIPAMYALCRAALGAVDGEHGLHRLPDLALAVATSGAPDLGRLLADTLLDRLDPRDDFHRQLAETALAYLDNDKRIEPTAGALHVHPNTVKYRVRRFGDITGRCLVPPTGGAVAHSAHWWWALRTWLGPASDRPPGPPRR</sequence>
<name>A0ABP3GQ41_9ACTN</name>
<evidence type="ECO:0000259" key="2">
    <source>
        <dbReference type="Pfam" id="PF14361"/>
    </source>
</evidence>
<dbReference type="InterPro" id="IPR025751">
    <property type="entry name" value="RsbRD_N_dom"/>
</dbReference>
<reference evidence="4" key="1">
    <citation type="journal article" date="2019" name="Int. J. Syst. Evol. Microbiol.">
        <title>The Global Catalogue of Microorganisms (GCM) 10K type strain sequencing project: providing services to taxonomists for standard genome sequencing and annotation.</title>
        <authorList>
            <consortium name="The Broad Institute Genomics Platform"/>
            <consortium name="The Broad Institute Genome Sequencing Center for Infectious Disease"/>
            <person name="Wu L."/>
            <person name="Ma J."/>
        </authorList>
    </citation>
    <scope>NUCLEOTIDE SEQUENCE [LARGE SCALE GENOMIC DNA]</scope>
    <source>
        <strain evidence="4">JCM 3146</strain>
    </source>
</reference>
<dbReference type="InterPro" id="IPR042070">
    <property type="entry name" value="PucR_C-HTH_sf"/>
</dbReference>
<gene>
    <name evidence="3" type="ORF">GCM10010151_46190</name>
</gene>
<comment type="caution">
    <text evidence="3">The sequence shown here is derived from an EMBL/GenBank/DDBJ whole genome shotgun (WGS) entry which is preliminary data.</text>
</comment>
<evidence type="ECO:0000313" key="3">
    <source>
        <dbReference type="EMBL" id="GAA0351310.1"/>
    </source>
</evidence>
<dbReference type="InterPro" id="IPR025736">
    <property type="entry name" value="PucR_C-HTH_dom"/>
</dbReference>
<dbReference type="PANTHER" id="PTHR33744:SF7">
    <property type="entry name" value="PUCR FAMILY TRANSCRIPTIONAL REGULATOR"/>
    <property type="match status" value="1"/>
</dbReference>
<evidence type="ECO:0000313" key="4">
    <source>
        <dbReference type="Proteomes" id="UP001501822"/>
    </source>
</evidence>